<evidence type="ECO:0000256" key="2">
    <source>
        <dbReference type="ARBA" id="ARBA00022723"/>
    </source>
</evidence>
<dbReference type="PROSITE" id="PS00059">
    <property type="entry name" value="ADH_ZINC"/>
    <property type="match status" value="1"/>
</dbReference>
<dbReference type="SMART" id="SM00829">
    <property type="entry name" value="PKS_ER"/>
    <property type="match status" value="1"/>
</dbReference>
<dbReference type="Pfam" id="PF08240">
    <property type="entry name" value="ADH_N"/>
    <property type="match status" value="1"/>
</dbReference>
<gene>
    <name evidence="6" type="ORF">ACFQ5P_13705</name>
</gene>
<keyword evidence="2" id="KW-0479">Metal-binding</keyword>
<dbReference type="RefSeq" id="WP_131572652.1">
    <property type="nucleotide sequence ID" value="NZ_CBCSAJ010000013.1"/>
</dbReference>
<keyword evidence="3" id="KW-0862">Zinc</keyword>
<evidence type="ECO:0000313" key="7">
    <source>
        <dbReference type="Proteomes" id="UP001597302"/>
    </source>
</evidence>
<dbReference type="InterPro" id="IPR036291">
    <property type="entry name" value="NAD(P)-bd_dom_sf"/>
</dbReference>
<dbReference type="EMBL" id="JBHTOQ010000028">
    <property type="protein sequence ID" value="MFD1482346.1"/>
    <property type="molecule type" value="Genomic_DNA"/>
</dbReference>
<proteinExistence type="predicted"/>
<keyword evidence="7" id="KW-1185">Reference proteome</keyword>
<dbReference type="Proteomes" id="UP001597302">
    <property type="component" value="Unassembled WGS sequence"/>
</dbReference>
<dbReference type="Gene3D" id="3.40.50.720">
    <property type="entry name" value="NAD(P)-binding Rossmann-like Domain"/>
    <property type="match status" value="1"/>
</dbReference>
<comment type="cofactor">
    <cofactor evidence="1">
        <name>Zn(2+)</name>
        <dbReference type="ChEBI" id="CHEBI:29105"/>
    </cofactor>
</comment>
<dbReference type="SUPFAM" id="SSF50129">
    <property type="entry name" value="GroES-like"/>
    <property type="match status" value="1"/>
</dbReference>
<dbReference type="InterPro" id="IPR031640">
    <property type="entry name" value="Glu_dehyd_C"/>
</dbReference>
<dbReference type="PANTHER" id="PTHR43401">
    <property type="entry name" value="L-THREONINE 3-DEHYDROGENASE"/>
    <property type="match status" value="1"/>
</dbReference>
<dbReference type="InterPro" id="IPR002328">
    <property type="entry name" value="ADH_Zn_CS"/>
</dbReference>
<dbReference type="InterPro" id="IPR050129">
    <property type="entry name" value="Zn_alcohol_dh"/>
</dbReference>
<organism evidence="6 7">
    <name type="scientific">Paracoccus nototheniae</name>
    <dbReference type="NCBI Taxonomy" id="2489002"/>
    <lineage>
        <taxon>Bacteria</taxon>
        <taxon>Pseudomonadati</taxon>
        <taxon>Pseudomonadota</taxon>
        <taxon>Alphaproteobacteria</taxon>
        <taxon>Rhodobacterales</taxon>
        <taxon>Paracoccaceae</taxon>
        <taxon>Paracoccus</taxon>
    </lineage>
</organism>
<dbReference type="InterPro" id="IPR020843">
    <property type="entry name" value="ER"/>
</dbReference>
<dbReference type="PANTHER" id="PTHR43401:SF2">
    <property type="entry name" value="L-THREONINE 3-DEHYDROGENASE"/>
    <property type="match status" value="1"/>
</dbReference>
<keyword evidence="4" id="KW-0560">Oxidoreductase</keyword>
<dbReference type="Pfam" id="PF16912">
    <property type="entry name" value="Glu_dehyd_C"/>
    <property type="match status" value="1"/>
</dbReference>
<comment type="caution">
    <text evidence="6">The sequence shown here is derived from an EMBL/GenBank/DDBJ whole genome shotgun (WGS) entry which is preliminary data.</text>
</comment>
<feature type="domain" description="Enoyl reductase (ER)" evidence="5">
    <location>
        <begin position="10"/>
        <end position="340"/>
    </location>
</feature>
<evidence type="ECO:0000256" key="1">
    <source>
        <dbReference type="ARBA" id="ARBA00001947"/>
    </source>
</evidence>
<name>A0ABW4E1H6_9RHOB</name>
<evidence type="ECO:0000259" key="5">
    <source>
        <dbReference type="SMART" id="SM00829"/>
    </source>
</evidence>
<dbReference type="SUPFAM" id="SSF51735">
    <property type="entry name" value="NAD(P)-binding Rossmann-fold domains"/>
    <property type="match status" value="1"/>
</dbReference>
<evidence type="ECO:0000313" key="6">
    <source>
        <dbReference type="EMBL" id="MFD1482346.1"/>
    </source>
</evidence>
<evidence type="ECO:0000256" key="3">
    <source>
        <dbReference type="ARBA" id="ARBA00022833"/>
    </source>
</evidence>
<accession>A0ABW4E1H6</accession>
<dbReference type="InterPro" id="IPR013154">
    <property type="entry name" value="ADH-like_N"/>
</dbReference>
<evidence type="ECO:0000256" key="4">
    <source>
        <dbReference type="ARBA" id="ARBA00023002"/>
    </source>
</evidence>
<dbReference type="InterPro" id="IPR011032">
    <property type="entry name" value="GroES-like_sf"/>
</dbReference>
<reference evidence="7" key="1">
    <citation type="journal article" date="2019" name="Int. J. Syst. Evol. Microbiol.">
        <title>The Global Catalogue of Microorganisms (GCM) 10K type strain sequencing project: providing services to taxonomists for standard genome sequencing and annotation.</title>
        <authorList>
            <consortium name="The Broad Institute Genomics Platform"/>
            <consortium name="The Broad Institute Genome Sequencing Center for Infectious Disease"/>
            <person name="Wu L."/>
            <person name="Ma J."/>
        </authorList>
    </citation>
    <scope>NUCLEOTIDE SEQUENCE [LARGE SCALE GENOMIC DNA]</scope>
    <source>
        <strain evidence="7">CCM 8875</strain>
    </source>
</reference>
<sequence length="347" mass="35216">MLALRKIIPAAGIQLTDEPAPATPAPGHVLIAVHAAGICGSDLHAEGWDASYGFMAPCLPLTLGHEFAGHVTAVGAGVTGLGVGDPVVCAPTLTCGTCAACRAGDPQGCTARRIIGLHLDGGFAPVASIPAANAHALPRDLALDVAALAEPLAVAITAVDVSGLRPGDRVAVLGPGPIGLGIALVAQARGAHVLLVGLDDGPRLDRARAMGIAACADLRDGPLQDAAVRHLGRAPDAVIEATGHPQSVTDALQTVRSGGVVTVAGIHHDSLSLDLNLLVRGKKQLRGTHDSTPATFAEAIARLAADPGLYAGMISHRLPLSQARQGFDLARSRAAQKVMLFPQETPE</sequence>
<protein>
    <submittedName>
        <fullName evidence="6">Zinc-binding dehydrogenase</fullName>
    </submittedName>
</protein>
<dbReference type="Gene3D" id="3.90.180.10">
    <property type="entry name" value="Medium-chain alcohol dehydrogenases, catalytic domain"/>
    <property type="match status" value="1"/>
</dbReference>